<accession>A0A0M3HR54</accession>
<protein>
    <submittedName>
        <fullName evidence="2">Recombinase domain-containing protein</fullName>
    </submittedName>
</protein>
<organism evidence="1 2">
    <name type="scientific">Ascaris lumbricoides</name>
    <name type="common">Giant roundworm</name>
    <dbReference type="NCBI Taxonomy" id="6252"/>
    <lineage>
        <taxon>Eukaryota</taxon>
        <taxon>Metazoa</taxon>
        <taxon>Ecdysozoa</taxon>
        <taxon>Nematoda</taxon>
        <taxon>Chromadorea</taxon>
        <taxon>Rhabditida</taxon>
        <taxon>Spirurina</taxon>
        <taxon>Ascaridomorpha</taxon>
        <taxon>Ascaridoidea</taxon>
        <taxon>Ascarididae</taxon>
        <taxon>Ascaris</taxon>
    </lineage>
</organism>
<evidence type="ECO:0000313" key="2">
    <source>
        <dbReference type="WBParaSite" id="ALUE_0000471301-mRNA-1"/>
    </source>
</evidence>
<evidence type="ECO:0000313" key="1">
    <source>
        <dbReference type="Proteomes" id="UP000036681"/>
    </source>
</evidence>
<name>A0A0M3HR54_ASCLU</name>
<proteinExistence type="predicted"/>
<sequence>METMRRNVISGYAIRWAERISGLEKQRNRDTRNSAGWAMAPRGKLVVIKQRSEPKRHRVAPVCCNLYRFVAKRGIPLFPTPTSESAEPKDRIDERAPRVGCTIEWSLTNETPS</sequence>
<reference evidence="2" key="1">
    <citation type="submission" date="2017-02" db="UniProtKB">
        <authorList>
            <consortium name="WormBaseParasite"/>
        </authorList>
    </citation>
    <scope>IDENTIFICATION</scope>
</reference>
<dbReference type="WBParaSite" id="ALUE_0000471301-mRNA-1">
    <property type="protein sequence ID" value="ALUE_0000471301-mRNA-1"/>
    <property type="gene ID" value="ALUE_0000471301"/>
</dbReference>
<dbReference type="AlphaFoldDB" id="A0A0M3HR54"/>
<keyword evidence="1" id="KW-1185">Reference proteome</keyword>
<dbReference type="Proteomes" id="UP000036681">
    <property type="component" value="Unplaced"/>
</dbReference>